<dbReference type="Pfam" id="PF00528">
    <property type="entry name" value="BPD_transp_1"/>
    <property type="match status" value="1"/>
</dbReference>
<feature type="transmembrane region" description="Helical" evidence="7">
    <location>
        <begin position="165"/>
        <end position="190"/>
    </location>
</feature>
<gene>
    <name evidence="9" type="ORF">IAB67_07755</name>
</gene>
<dbReference type="EMBL" id="DVMR01000058">
    <property type="protein sequence ID" value="HIU44172.1"/>
    <property type="molecule type" value="Genomic_DNA"/>
</dbReference>
<dbReference type="AlphaFoldDB" id="A0A9D1LLU5"/>
<evidence type="ECO:0000313" key="10">
    <source>
        <dbReference type="Proteomes" id="UP000824073"/>
    </source>
</evidence>
<comment type="similarity">
    <text evidence="7">Belongs to the binding-protein-dependent transport system permease family.</text>
</comment>
<evidence type="ECO:0000256" key="7">
    <source>
        <dbReference type="RuleBase" id="RU363032"/>
    </source>
</evidence>
<protein>
    <submittedName>
        <fullName evidence="9">ABC transporter permease</fullName>
    </submittedName>
</protein>
<dbReference type="PROSITE" id="PS50928">
    <property type="entry name" value="ABC_TM1"/>
    <property type="match status" value="1"/>
</dbReference>
<keyword evidence="3" id="KW-1003">Cell membrane</keyword>
<proteinExistence type="inferred from homology"/>
<dbReference type="PANTHER" id="PTHR43386:SF1">
    <property type="entry name" value="D,D-DIPEPTIDE TRANSPORT SYSTEM PERMEASE PROTEIN DDPC-RELATED"/>
    <property type="match status" value="1"/>
</dbReference>
<reference evidence="9" key="1">
    <citation type="submission" date="2020-10" db="EMBL/GenBank/DDBJ databases">
        <authorList>
            <person name="Gilroy R."/>
        </authorList>
    </citation>
    <scope>NUCLEOTIDE SEQUENCE</scope>
    <source>
        <strain evidence="9">CHK191-8634</strain>
    </source>
</reference>
<evidence type="ECO:0000256" key="1">
    <source>
        <dbReference type="ARBA" id="ARBA00004651"/>
    </source>
</evidence>
<organism evidence="9 10">
    <name type="scientific">Candidatus Ventrousia excrementavium</name>
    <dbReference type="NCBI Taxonomy" id="2840961"/>
    <lineage>
        <taxon>Bacteria</taxon>
        <taxon>Bacillati</taxon>
        <taxon>Bacillota</taxon>
        <taxon>Clostridia</taxon>
        <taxon>Eubacteriales</taxon>
        <taxon>Clostridiaceae</taxon>
        <taxon>Clostridiaceae incertae sedis</taxon>
        <taxon>Candidatus Ventrousia</taxon>
    </lineage>
</organism>
<dbReference type="InterPro" id="IPR000515">
    <property type="entry name" value="MetI-like"/>
</dbReference>
<dbReference type="GO" id="GO:0005886">
    <property type="term" value="C:plasma membrane"/>
    <property type="evidence" value="ECO:0007669"/>
    <property type="project" value="UniProtKB-SubCell"/>
</dbReference>
<dbReference type="PANTHER" id="PTHR43386">
    <property type="entry name" value="OLIGOPEPTIDE TRANSPORT SYSTEM PERMEASE PROTEIN APPC"/>
    <property type="match status" value="1"/>
</dbReference>
<feature type="transmembrane region" description="Helical" evidence="7">
    <location>
        <begin position="119"/>
        <end position="144"/>
    </location>
</feature>
<dbReference type="CDD" id="cd06261">
    <property type="entry name" value="TM_PBP2"/>
    <property type="match status" value="1"/>
</dbReference>
<dbReference type="GO" id="GO:0055085">
    <property type="term" value="P:transmembrane transport"/>
    <property type="evidence" value="ECO:0007669"/>
    <property type="project" value="InterPro"/>
</dbReference>
<reference evidence="9" key="2">
    <citation type="journal article" date="2021" name="PeerJ">
        <title>Extensive microbial diversity within the chicken gut microbiome revealed by metagenomics and culture.</title>
        <authorList>
            <person name="Gilroy R."/>
            <person name="Ravi A."/>
            <person name="Getino M."/>
            <person name="Pursley I."/>
            <person name="Horton D.L."/>
            <person name="Alikhan N.F."/>
            <person name="Baker D."/>
            <person name="Gharbi K."/>
            <person name="Hall N."/>
            <person name="Watson M."/>
            <person name="Adriaenssens E.M."/>
            <person name="Foster-Nyarko E."/>
            <person name="Jarju S."/>
            <person name="Secka A."/>
            <person name="Antonio M."/>
            <person name="Oren A."/>
            <person name="Chaudhuri R.R."/>
            <person name="La Ragione R."/>
            <person name="Hildebrand F."/>
            <person name="Pallen M.J."/>
        </authorList>
    </citation>
    <scope>NUCLEOTIDE SEQUENCE</scope>
    <source>
        <strain evidence="9">CHK191-8634</strain>
    </source>
</reference>
<keyword evidence="5 7" id="KW-1133">Transmembrane helix</keyword>
<comment type="subcellular location">
    <subcellularLocation>
        <location evidence="1 7">Cell membrane</location>
        <topology evidence="1 7">Multi-pass membrane protein</topology>
    </subcellularLocation>
</comment>
<evidence type="ECO:0000256" key="5">
    <source>
        <dbReference type="ARBA" id="ARBA00022989"/>
    </source>
</evidence>
<feature type="domain" description="ABC transmembrane type-1" evidence="8">
    <location>
        <begin position="115"/>
        <end position="304"/>
    </location>
</feature>
<dbReference type="InterPro" id="IPR050366">
    <property type="entry name" value="BP-dependent_transpt_permease"/>
</dbReference>
<dbReference type="InterPro" id="IPR035906">
    <property type="entry name" value="MetI-like_sf"/>
</dbReference>
<evidence type="ECO:0000256" key="6">
    <source>
        <dbReference type="ARBA" id="ARBA00023136"/>
    </source>
</evidence>
<evidence type="ECO:0000256" key="2">
    <source>
        <dbReference type="ARBA" id="ARBA00022448"/>
    </source>
</evidence>
<dbReference type="InterPro" id="IPR025966">
    <property type="entry name" value="OppC_N"/>
</dbReference>
<keyword evidence="4 7" id="KW-0812">Transmembrane</keyword>
<evidence type="ECO:0000256" key="4">
    <source>
        <dbReference type="ARBA" id="ARBA00022692"/>
    </source>
</evidence>
<sequence>MPLSIRALRPSTRNKEAETVSTKRLTNKDVVSAKGKKKSKFKETWRRMKKNKGSMIGLVILIIFALAAIFANFISPEELVTAQDAKIRLQPPSSEHWFGTDAFGRDVFTRVLYGSRVSLTIGFVTALFSLLIGGVLGAMAAFYGGQVDNVIMRCMDMLTSIPSTLLALAIVAALGASMTNLLIAITISSIPGFVRLIRSVVLTVVEMDYVEAARACGTRDARIIYKHILPNAIGTIIIQTTSSISGMILQASGMSYIGMGVQPPQPEWGYMLSESREFMREYPYLMIFPGICVILTALSFNLVGDGLRDALDPRLKD</sequence>
<feature type="transmembrane region" description="Helical" evidence="7">
    <location>
        <begin position="55"/>
        <end position="74"/>
    </location>
</feature>
<dbReference type="Pfam" id="PF12911">
    <property type="entry name" value="OppC_N"/>
    <property type="match status" value="1"/>
</dbReference>
<keyword evidence="6 7" id="KW-0472">Membrane</keyword>
<keyword evidence="2 7" id="KW-0813">Transport</keyword>
<name>A0A9D1LLU5_9CLOT</name>
<evidence type="ECO:0000256" key="3">
    <source>
        <dbReference type="ARBA" id="ARBA00022475"/>
    </source>
</evidence>
<dbReference type="SUPFAM" id="SSF161098">
    <property type="entry name" value="MetI-like"/>
    <property type="match status" value="1"/>
</dbReference>
<accession>A0A9D1LLU5</accession>
<evidence type="ECO:0000313" key="9">
    <source>
        <dbReference type="EMBL" id="HIU44172.1"/>
    </source>
</evidence>
<evidence type="ECO:0000259" key="8">
    <source>
        <dbReference type="PROSITE" id="PS50928"/>
    </source>
</evidence>
<feature type="transmembrane region" description="Helical" evidence="7">
    <location>
        <begin position="282"/>
        <end position="304"/>
    </location>
</feature>
<dbReference type="Proteomes" id="UP000824073">
    <property type="component" value="Unassembled WGS sequence"/>
</dbReference>
<dbReference type="Gene3D" id="1.10.3720.10">
    <property type="entry name" value="MetI-like"/>
    <property type="match status" value="1"/>
</dbReference>
<comment type="caution">
    <text evidence="9">The sequence shown here is derived from an EMBL/GenBank/DDBJ whole genome shotgun (WGS) entry which is preliminary data.</text>
</comment>